<evidence type="ECO:0000313" key="2">
    <source>
        <dbReference type="Proteomes" id="UP001234202"/>
    </source>
</evidence>
<accession>A0ACC2WXR0</accession>
<organism evidence="1 2">
    <name type="scientific">Naganishia onofrii</name>
    <dbReference type="NCBI Taxonomy" id="1851511"/>
    <lineage>
        <taxon>Eukaryota</taxon>
        <taxon>Fungi</taxon>
        <taxon>Dikarya</taxon>
        <taxon>Basidiomycota</taxon>
        <taxon>Agaricomycotina</taxon>
        <taxon>Tremellomycetes</taxon>
        <taxon>Filobasidiales</taxon>
        <taxon>Filobasidiaceae</taxon>
        <taxon>Naganishia</taxon>
    </lineage>
</organism>
<gene>
    <name evidence="1" type="ORF">QFC24_006802</name>
</gene>
<dbReference type="EMBL" id="JASBWV010000039">
    <property type="protein sequence ID" value="KAJ9116211.1"/>
    <property type="molecule type" value="Genomic_DNA"/>
</dbReference>
<name>A0ACC2WXR0_9TREE</name>
<evidence type="ECO:0000313" key="1">
    <source>
        <dbReference type="EMBL" id="KAJ9116211.1"/>
    </source>
</evidence>
<protein>
    <submittedName>
        <fullName evidence="1">Uncharacterized protein</fullName>
    </submittedName>
</protein>
<proteinExistence type="predicted"/>
<keyword evidence="2" id="KW-1185">Reference proteome</keyword>
<reference evidence="1" key="1">
    <citation type="submission" date="2023-04" db="EMBL/GenBank/DDBJ databases">
        <title>Draft Genome sequencing of Naganishia species isolated from polar environments using Oxford Nanopore Technology.</title>
        <authorList>
            <person name="Leo P."/>
            <person name="Venkateswaran K."/>
        </authorList>
    </citation>
    <scope>NUCLEOTIDE SEQUENCE</scope>
    <source>
        <strain evidence="1">DBVPG 5303</strain>
    </source>
</reference>
<comment type="caution">
    <text evidence="1">The sequence shown here is derived from an EMBL/GenBank/DDBJ whole genome shotgun (WGS) entry which is preliminary data.</text>
</comment>
<dbReference type="Proteomes" id="UP001234202">
    <property type="component" value="Unassembled WGS sequence"/>
</dbReference>
<sequence length="371" mass="40592">MSCTLQNSTCNFVEGSNNLVTGVVEHSAYNYLLNQPACVAFVVVFGISAVMHLGEAIWSKQNWLIWTLTAGAVGECIGWSGRLWSSASEHWDPSIGGFWNLDVGGNSYLMQISTLIISPAFMAAGNYILLGRIIPILGSKYSFIHPLSYTIIFITGDVISLVVQAFGGGLASASNTPEGVDQGAKIMVGGVMCQVGHPAVVMIAYTVVLALFVFRYKTDRPLRSRQLQLFSWWPTALRTRRFRKSSPPGTMSLNDESQKGLNPYSTISEDERGVEMHVRQTGRLGTASVGGTRTGGFGNNGESIVYTPRELRGAEILLWACAASTLLIFIRSVYRSIELLNGWEGPIMKQQTLFNLLDGMLMASLHLLFLF</sequence>